<dbReference type="EMBL" id="LAZR01018407">
    <property type="protein sequence ID" value="KKL96538.1"/>
    <property type="molecule type" value="Genomic_DNA"/>
</dbReference>
<accession>A0A0F9GCN2</accession>
<comment type="caution">
    <text evidence="1">The sequence shown here is derived from an EMBL/GenBank/DDBJ whole genome shotgun (WGS) entry which is preliminary data.</text>
</comment>
<dbReference type="AlphaFoldDB" id="A0A0F9GCN2"/>
<evidence type="ECO:0000313" key="1">
    <source>
        <dbReference type="EMBL" id="KKL96538.1"/>
    </source>
</evidence>
<organism evidence="1">
    <name type="scientific">marine sediment metagenome</name>
    <dbReference type="NCBI Taxonomy" id="412755"/>
    <lineage>
        <taxon>unclassified sequences</taxon>
        <taxon>metagenomes</taxon>
        <taxon>ecological metagenomes</taxon>
    </lineage>
</organism>
<proteinExistence type="predicted"/>
<protein>
    <submittedName>
        <fullName evidence="1">Uncharacterized protein</fullName>
    </submittedName>
</protein>
<sequence length="131" mass="15299">MKNFLFIIILMLGISINSISQTIVLLAKYGEITYNESWNDAEMVDLQEEEIILTFNGDTHIIEISNNFRDKFIYYTEESEKIIDETGHSLITFYYEVVDKNGSDCLIAVQYYEDNYLFGGECIFRIRIAYA</sequence>
<reference evidence="1" key="1">
    <citation type="journal article" date="2015" name="Nature">
        <title>Complex archaea that bridge the gap between prokaryotes and eukaryotes.</title>
        <authorList>
            <person name="Spang A."/>
            <person name="Saw J.H."/>
            <person name="Jorgensen S.L."/>
            <person name="Zaremba-Niedzwiedzka K."/>
            <person name="Martijn J."/>
            <person name="Lind A.E."/>
            <person name="van Eijk R."/>
            <person name="Schleper C."/>
            <person name="Guy L."/>
            <person name="Ettema T.J."/>
        </authorList>
    </citation>
    <scope>NUCLEOTIDE SEQUENCE</scope>
</reference>
<feature type="non-terminal residue" evidence="1">
    <location>
        <position position="131"/>
    </location>
</feature>
<name>A0A0F9GCN2_9ZZZZ</name>
<gene>
    <name evidence="1" type="ORF">LCGC14_1843540</name>
</gene>